<name>A0A8J2LSK8_9HEXA</name>
<feature type="non-terminal residue" evidence="1">
    <location>
        <position position="1"/>
    </location>
</feature>
<reference evidence="1" key="1">
    <citation type="submission" date="2021-06" db="EMBL/GenBank/DDBJ databases">
        <authorList>
            <person name="Hodson N. C."/>
            <person name="Mongue J. A."/>
            <person name="Jaron S. K."/>
        </authorList>
    </citation>
    <scope>NUCLEOTIDE SEQUENCE</scope>
</reference>
<comment type="caution">
    <text evidence="1">The sequence shown here is derived from an EMBL/GenBank/DDBJ whole genome shotgun (WGS) entry which is preliminary data.</text>
</comment>
<keyword evidence="2" id="KW-1185">Reference proteome</keyword>
<evidence type="ECO:0000313" key="2">
    <source>
        <dbReference type="Proteomes" id="UP000708208"/>
    </source>
</evidence>
<sequence length="199" mass="22786">ETFLGYYEESLPFFYIRMPPALKLSHPHWYENLRMNSHRLTSPLDFHATLEDILSLSYPPSSEKPFVFTHSNWETSGRKVYSFFEETPLNRTCESSGIPQLYCRCGVTPAVGKTSKSSVKFGELVIKSVNVFLLEAILNDTCVPLKFSKFLYLRELSDGEVWNNFGKLVTFKDHLVALEASPSNAHFEAKVRLFKNGTM</sequence>
<dbReference type="EMBL" id="CAJVCH010543641">
    <property type="protein sequence ID" value="CAG7827465.1"/>
    <property type="molecule type" value="Genomic_DNA"/>
</dbReference>
<organism evidence="1 2">
    <name type="scientific">Allacma fusca</name>
    <dbReference type="NCBI Taxonomy" id="39272"/>
    <lineage>
        <taxon>Eukaryota</taxon>
        <taxon>Metazoa</taxon>
        <taxon>Ecdysozoa</taxon>
        <taxon>Arthropoda</taxon>
        <taxon>Hexapoda</taxon>
        <taxon>Collembola</taxon>
        <taxon>Symphypleona</taxon>
        <taxon>Sminthuridae</taxon>
        <taxon>Allacma</taxon>
    </lineage>
</organism>
<dbReference type="PANTHER" id="PTHR10974">
    <property type="entry name" value="FI08016P-RELATED"/>
    <property type="match status" value="1"/>
</dbReference>
<proteinExistence type="predicted"/>
<feature type="non-terminal residue" evidence="1">
    <location>
        <position position="199"/>
    </location>
</feature>
<dbReference type="Proteomes" id="UP000708208">
    <property type="component" value="Unassembled WGS sequence"/>
</dbReference>
<dbReference type="Pfam" id="PF02995">
    <property type="entry name" value="DUF229"/>
    <property type="match status" value="1"/>
</dbReference>
<accession>A0A8J2LSK8</accession>
<evidence type="ECO:0000313" key="1">
    <source>
        <dbReference type="EMBL" id="CAG7827465.1"/>
    </source>
</evidence>
<protein>
    <submittedName>
        <fullName evidence="1">Uncharacterized protein</fullName>
    </submittedName>
</protein>
<dbReference type="InterPro" id="IPR004245">
    <property type="entry name" value="DUF229"/>
</dbReference>
<dbReference type="PANTHER" id="PTHR10974:SF1">
    <property type="entry name" value="FI08016P-RELATED"/>
    <property type="match status" value="1"/>
</dbReference>
<dbReference type="AlphaFoldDB" id="A0A8J2LSK8"/>
<dbReference type="OrthoDB" id="413313at2759"/>
<dbReference type="GO" id="GO:0005615">
    <property type="term" value="C:extracellular space"/>
    <property type="evidence" value="ECO:0007669"/>
    <property type="project" value="TreeGrafter"/>
</dbReference>
<gene>
    <name evidence="1" type="ORF">AFUS01_LOCUS37453</name>
</gene>